<organism evidence="2 3">
    <name type="scientific">Alicyclobacillus dauci</name>
    <dbReference type="NCBI Taxonomy" id="1475485"/>
    <lineage>
        <taxon>Bacteria</taxon>
        <taxon>Bacillati</taxon>
        <taxon>Bacillota</taxon>
        <taxon>Bacilli</taxon>
        <taxon>Bacillales</taxon>
        <taxon>Alicyclobacillaceae</taxon>
        <taxon>Alicyclobacillus</taxon>
    </lineage>
</organism>
<feature type="domain" description="ChrR-like cupin" evidence="1">
    <location>
        <begin position="36"/>
        <end position="132"/>
    </location>
</feature>
<dbReference type="RefSeq" id="WP_268042878.1">
    <property type="nucleotide sequence ID" value="NZ_CP104064.1"/>
</dbReference>
<accession>A0ABY6YYA4</accession>
<evidence type="ECO:0000259" key="1">
    <source>
        <dbReference type="Pfam" id="PF12973"/>
    </source>
</evidence>
<keyword evidence="2" id="KW-0223">Dioxygenase</keyword>
<dbReference type="InterPro" id="IPR011051">
    <property type="entry name" value="RmlC_Cupin_sf"/>
</dbReference>
<dbReference type="InterPro" id="IPR014710">
    <property type="entry name" value="RmlC-like_jellyroll"/>
</dbReference>
<dbReference type="InterPro" id="IPR025979">
    <property type="entry name" value="ChrR-like_cupin_dom"/>
</dbReference>
<dbReference type="SUPFAM" id="SSF51182">
    <property type="entry name" value="RmlC-like cupins"/>
    <property type="match status" value="1"/>
</dbReference>
<protein>
    <submittedName>
        <fullName evidence="2">2,4'-dihydroxyacetophenone dioxygenase family protein</fullName>
    </submittedName>
</protein>
<dbReference type="CDD" id="cd20302">
    <property type="entry name" value="cupin_DAD"/>
    <property type="match status" value="1"/>
</dbReference>
<dbReference type="Pfam" id="PF12973">
    <property type="entry name" value="Cupin_7"/>
    <property type="match status" value="1"/>
</dbReference>
<keyword evidence="3" id="KW-1185">Reference proteome</keyword>
<reference evidence="2" key="1">
    <citation type="submission" date="2022-08" db="EMBL/GenBank/DDBJ databases">
        <title>Alicyclobacillus dauci DSM2870, complete genome.</title>
        <authorList>
            <person name="Wang Q."/>
            <person name="Cai R."/>
            <person name="Wang Z."/>
        </authorList>
    </citation>
    <scope>NUCLEOTIDE SEQUENCE</scope>
    <source>
        <strain evidence="2">DSM 28700</strain>
    </source>
</reference>
<dbReference type="EMBL" id="CP104064">
    <property type="protein sequence ID" value="WAH35595.1"/>
    <property type="molecule type" value="Genomic_DNA"/>
</dbReference>
<evidence type="ECO:0000313" key="3">
    <source>
        <dbReference type="Proteomes" id="UP001164803"/>
    </source>
</evidence>
<evidence type="ECO:0000313" key="2">
    <source>
        <dbReference type="EMBL" id="WAH35595.1"/>
    </source>
</evidence>
<dbReference type="Proteomes" id="UP001164803">
    <property type="component" value="Chromosome"/>
</dbReference>
<gene>
    <name evidence="2" type="ORF">NZD86_15090</name>
</gene>
<dbReference type="Gene3D" id="2.60.120.10">
    <property type="entry name" value="Jelly Rolls"/>
    <property type="match status" value="1"/>
</dbReference>
<dbReference type="GO" id="GO:0051213">
    <property type="term" value="F:dioxygenase activity"/>
    <property type="evidence" value="ECO:0007669"/>
    <property type="project" value="UniProtKB-KW"/>
</dbReference>
<proteinExistence type="predicted"/>
<keyword evidence="2" id="KW-0560">Oxidoreductase</keyword>
<sequence length="173" mass="20032">MAKQMVGHSYVSIEKQLDLVRDQYAREEGYISNAESTSPWVPWGENVWIRHLTFDVRNNSAANVLWVASGGVLGKHRHRGPVSGYVVEGSWRYMEYDWVANVGDFIRESPGRAHTLVSQKGMKTVFWLNGPLEFLDENDQITEIIDVFWFINHYTSYCKEHGITVNEELFLVY</sequence>
<name>A0ABY6YYA4_9BACL</name>